<name>A0ABS1TC88_9CLOT</name>
<dbReference type="SUPFAM" id="SSF56112">
    <property type="entry name" value="Protein kinase-like (PK-like)"/>
    <property type="match status" value="1"/>
</dbReference>
<gene>
    <name evidence="3" type="ORF">JK636_14560</name>
</gene>
<accession>A0ABS1TC88</accession>
<evidence type="ECO:0000256" key="1">
    <source>
        <dbReference type="ARBA" id="ARBA00038240"/>
    </source>
</evidence>
<proteinExistence type="inferred from homology"/>
<dbReference type="Pfam" id="PF01636">
    <property type="entry name" value="APH"/>
    <property type="match status" value="1"/>
</dbReference>
<evidence type="ECO:0000313" key="4">
    <source>
        <dbReference type="Proteomes" id="UP000632377"/>
    </source>
</evidence>
<dbReference type="EMBL" id="JAESWC010000009">
    <property type="protein sequence ID" value="MBL4936973.1"/>
    <property type="molecule type" value="Genomic_DNA"/>
</dbReference>
<dbReference type="InterPro" id="IPR011009">
    <property type="entry name" value="Kinase-like_dom_sf"/>
</dbReference>
<evidence type="ECO:0000313" key="3">
    <source>
        <dbReference type="EMBL" id="MBL4936973.1"/>
    </source>
</evidence>
<dbReference type="RefSeq" id="WP_202749730.1">
    <property type="nucleotide sequence ID" value="NZ_JAESWC010000009.1"/>
</dbReference>
<evidence type="ECO:0000259" key="2">
    <source>
        <dbReference type="Pfam" id="PF01636"/>
    </source>
</evidence>
<dbReference type="PANTHER" id="PTHR21064:SF6">
    <property type="entry name" value="AMINOGLYCOSIDE PHOSPHOTRANSFERASE DOMAIN-CONTAINING PROTEIN"/>
    <property type="match status" value="1"/>
</dbReference>
<sequence>MDYIIMAKELLSLYPIVEPEIQFIRHNENMTFKVTDKLSNKNYLLRIHKPAIEGFFGLQHTLEGLKAEIEILKKLGCEELLHVQLPVENRFGEYITQYKFDNYDDPCYATVLEWIDGKILTSKEEITEEIAFKLGQNLALFHKCLEELAPSDNFVRPIYNIDNIDIAIEELKYCVEAELFSIERYNIIRDVLISVKNQMNELKLRNNAFGVIHADIQLGNIVISNDNPCIIDLGFCGFGYYLFDLGSAATIFPSNLRQNFLQGYASKAYFSLEDLRYIEGQIFMDIFMSYALFMRDNQRNSWIKTQAIKTCDTLCRDFLEGKEVFYSM</sequence>
<feature type="domain" description="Aminoglycoside phosphotransferase" evidence="2">
    <location>
        <begin position="22"/>
        <end position="266"/>
    </location>
</feature>
<dbReference type="InterPro" id="IPR002575">
    <property type="entry name" value="Aminoglycoside_PTrfase"/>
</dbReference>
<comment type="similarity">
    <text evidence="1">Belongs to the pseudomonas-type ThrB family.</text>
</comment>
<dbReference type="InterPro" id="IPR050249">
    <property type="entry name" value="Pseudomonas-type_ThrB"/>
</dbReference>
<keyword evidence="4" id="KW-1185">Reference proteome</keyword>
<reference evidence="3 4" key="1">
    <citation type="submission" date="2021-01" db="EMBL/GenBank/DDBJ databases">
        <title>Genome public.</title>
        <authorList>
            <person name="Liu C."/>
            <person name="Sun Q."/>
        </authorList>
    </citation>
    <scope>NUCLEOTIDE SEQUENCE [LARGE SCALE GENOMIC DNA]</scope>
    <source>
        <strain evidence="3 4">YIM B02515</strain>
    </source>
</reference>
<comment type="caution">
    <text evidence="3">The sequence shown here is derived from an EMBL/GenBank/DDBJ whole genome shotgun (WGS) entry which is preliminary data.</text>
</comment>
<dbReference type="PANTHER" id="PTHR21064">
    <property type="entry name" value="AMINOGLYCOSIDE PHOSPHOTRANSFERASE DOMAIN-CONTAINING PROTEIN-RELATED"/>
    <property type="match status" value="1"/>
</dbReference>
<dbReference type="Gene3D" id="3.90.1200.10">
    <property type="match status" value="1"/>
</dbReference>
<protein>
    <submittedName>
        <fullName evidence="3">Aminoglycoside phosphotransferase family protein</fullName>
    </submittedName>
</protein>
<organism evidence="3 4">
    <name type="scientific">Clostridium rhizosphaerae</name>
    <dbReference type="NCBI Taxonomy" id="2803861"/>
    <lineage>
        <taxon>Bacteria</taxon>
        <taxon>Bacillati</taxon>
        <taxon>Bacillota</taxon>
        <taxon>Clostridia</taxon>
        <taxon>Eubacteriales</taxon>
        <taxon>Clostridiaceae</taxon>
        <taxon>Clostridium</taxon>
    </lineage>
</organism>
<dbReference type="Proteomes" id="UP000632377">
    <property type="component" value="Unassembled WGS sequence"/>
</dbReference>